<comment type="caution">
    <text evidence="2">The sequence shown here is derived from an EMBL/GenBank/DDBJ whole genome shotgun (WGS) entry which is preliminary data.</text>
</comment>
<reference evidence="4 5" key="1">
    <citation type="submission" date="2016-03" db="EMBL/GenBank/DDBJ databases">
        <title>Comparative genomics of 54 Lactobacillus plantarum strains reveals genomic uncoupling from niche constraints.</title>
        <authorList>
            <person name="Martino M.E."/>
        </authorList>
    </citation>
    <scope>NUCLEOTIDE SEQUENCE [LARGE SCALE GENOMIC DNA]</scope>
    <source>
        <strain evidence="2 5">19.1</strain>
        <strain evidence="3 4">NAB2</strain>
        <strain evidence="1 6">Nizo2260</strain>
    </source>
</reference>
<dbReference type="PATRIC" id="fig|1590.142.peg.631"/>
<name>A0A165DXP3_LACPN</name>
<evidence type="ECO:0000313" key="1">
    <source>
        <dbReference type="EMBL" id="KZU05707.1"/>
    </source>
</evidence>
<dbReference type="AlphaFoldDB" id="A0A165DXP3"/>
<dbReference type="EMBL" id="LUXM01000033">
    <property type="protein sequence ID" value="KZU94202.1"/>
    <property type="molecule type" value="Genomic_DNA"/>
</dbReference>
<dbReference type="EMBL" id="LUWI01000016">
    <property type="protein sequence ID" value="KZU05707.1"/>
    <property type="molecule type" value="Genomic_DNA"/>
</dbReference>
<accession>A0A165DXP3</accession>
<proteinExistence type="predicted"/>
<organism evidence="2 5">
    <name type="scientific">Lactiplantibacillus plantarum</name>
    <name type="common">Lactobacillus plantarum</name>
    <dbReference type="NCBI Taxonomy" id="1590"/>
    <lineage>
        <taxon>Bacteria</taxon>
        <taxon>Bacillati</taxon>
        <taxon>Bacillota</taxon>
        <taxon>Bacilli</taxon>
        <taxon>Lactobacillales</taxon>
        <taxon>Lactobacillaceae</taxon>
        <taxon>Lactiplantibacillus</taxon>
    </lineage>
</organism>
<evidence type="ECO:0000313" key="2">
    <source>
        <dbReference type="EMBL" id="KZU94202.1"/>
    </source>
</evidence>
<dbReference type="Proteomes" id="UP000076882">
    <property type="component" value="Unassembled WGS sequence"/>
</dbReference>
<evidence type="ECO:0000313" key="5">
    <source>
        <dbReference type="Proteomes" id="UP000076882"/>
    </source>
</evidence>
<dbReference type="Proteomes" id="UP000076989">
    <property type="component" value="Unassembled WGS sequence"/>
</dbReference>
<dbReference type="Proteomes" id="UP000076872">
    <property type="component" value="Unassembled WGS sequence"/>
</dbReference>
<evidence type="ECO:0000313" key="6">
    <source>
        <dbReference type="Proteomes" id="UP000076989"/>
    </source>
</evidence>
<gene>
    <name evidence="2" type="ORF">Lp19_2176</name>
    <name evidence="3" type="ORF">NAB2_2273</name>
    <name evidence="1" type="ORF">Nizo2260_1102</name>
</gene>
<sequence length="46" mass="5165">MLDQSLSNNIKVAAKQSGYETHCLAVTLFGSLFLWIHQHLLLKHAS</sequence>
<evidence type="ECO:0000313" key="3">
    <source>
        <dbReference type="EMBL" id="KZV01653.1"/>
    </source>
</evidence>
<protein>
    <submittedName>
        <fullName evidence="2">Uncharacterized protein</fullName>
    </submittedName>
</protein>
<evidence type="ECO:0000313" key="4">
    <source>
        <dbReference type="Proteomes" id="UP000076872"/>
    </source>
</evidence>
<dbReference type="EMBL" id="LUXO01000033">
    <property type="protein sequence ID" value="KZV01653.1"/>
    <property type="molecule type" value="Genomic_DNA"/>
</dbReference>